<dbReference type="AlphaFoldDB" id="A0AAD5LVK5"/>
<dbReference type="Proteomes" id="UP001209570">
    <property type="component" value="Unassembled WGS sequence"/>
</dbReference>
<dbReference type="PANTHER" id="PTHR15592">
    <property type="entry name" value="MATRIN 3/NUCLEAR PROTEIN 220-RELATED"/>
    <property type="match status" value="1"/>
</dbReference>
<evidence type="ECO:0000259" key="4">
    <source>
        <dbReference type="PROSITE" id="PS50102"/>
    </source>
</evidence>
<dbReference type="GO" id="GO:0003723">
    <property type="term" value="F:RNA binding"/>
    <property type="evidence" value="ECO:0007669"/>
    <property type="project" value="UniProtKB-UniRule"/>
</dbReference>
<dbReference type="Pfam" id="PF11835">
    <property type="entry name" value="RRM_8"/>
    <property type="match status" value="1"/>
</dbReference>
<evidence type="ECO:0000313" key="6">
    <source>
        <dbReference type="Proteomes" id="UP001209570"/>
    </source>
</evidence>
<dbReference type="InterPro" id="IPR035979">
    <property type="entry name" value="RBD_domain_sf"/>
</dbReference>
<keyword evidence="2 3" id="KW-0694">RNA-binding</keyword>
<dbReference type="SMART" id="SM00360">
    <property type="entry name" value="RRM"/>
    <property type="match status" value="4"/>
</dbReference>
<feature type="domain" description="RRM" evidence="4">
    <location>
        <begin position="268"/>
        <end position="341"/>
    </location>
</feature>
<dbReference type="SUPFAM" id="SSF54928">
    <property type="entry name" value="RNA-binding domain, RBD"/>
    <property type="match status" value="2"/>
</dbReference>
<accession>A0AAD5LVK5</accession>
<dbReference type="Pfam" id="PF13893">
    <property type="entry name" value="RRM_5"/>
    <property type="match status" value="1"/>
</dbReference>
<dbReference type="Pfam" id="PF00076">
    <property type="entry name" value="RRM_1"/>
    <property type="match status" value="2"/>
</dbReference>
<feature type="domain" description="RRM" evidence="4">
    <location>
        <begin position="389"/>
        <end position="466"/>
    </location>
</feature>
<evidence type="ECO:0000256" key="1">
    <source>
        <dbReference type="ARBA" id="ARBA00022737"/>
    </source>
</evidence>
<keyword evidence="6" id="KW-1185">Reference proteome</keyword>
<name>A0AAD5LVK5_PYTIN</name>
<evidence type="ECO:0000256" key="2">
    <source>
        <dbReference type="ARBA" id="ARBA00022884"/>
    </source>
</evidence>
<dbReference type="PROSITE" id="PS50102">
    <property type="entry name" value="RRM"/>
    <property type="match status" value="3"/>
</dbReference>
<evidence type="ECO:0000256" key="3">
    <source>
        <dbReference type="PROSITE-ProRule" id="PRU00176"/>
    </source>
</evidence>
<feature type="domain" description="RRM" evidence="4">
    <location>
        <begin position="4"/>
        <end position="97"/>
    </location>
</feature>
<evidence type="ECO:0000313" key="5">
    <source>
        <dbReference type="EMBL" id="KAJ0393560.1"/>
    </source>
</evidence>
<gene>
    <name evidence="5" type="ORF">P43SY_004470</name>
</gene>
<comment type="caution">
    <text evidence="5">The sequence shown here is derived from an EMBL/GenBank/DDBJ whole genome shotgun (WGS) entry which is preliminary data.</text>
</comment>
<reference evidence="5" key="1">
    <citation type="submission" date="2021-12" db="EMBL/GenBank/DDBJ databases">
        <title>Prjna785345.</title>
        <authorList>
            <person name="Rujirawat T."/>
            <person name="Krajaejun T."/>
        </authorList>
    </citation>
    <scope>NUCLEOTIDE SEQUENCE</scope>
    <source>
        <strain evidence="5">Pi057C3</strain>
    </source>
</reference>
<dbReference type="InterPro" id="IPR000504">
    <property type="entry name" value="RRM_dom"/>
</dbReference>
<sequence>MASKVLYIEQLPSNWTEDKVRSAFAPFGDIRKIVLLRKRNAIYAGYNPSTLEPIRTNTIQALVEVDEVTAAAQFLERFEAAPLCLDGRPIAVSYSKNQELRERHAVGGAASRPVGHGENNRILLVTVQNPTYPITTDLIHSVFHTYGAVEKVVIFVKPVGLQCLVQFASVEEAVGAKHALNGLSIFPDCCGLVIHFSNLPELIVKENGMRTKDFVNPSLPMSINDSPVNLGSELSPSALYGGYAVAGGAATGTPGLMPPPMGRDVLSPVLLVCNLRESVTCDHLFNLFSCYGNVARVKKLAGKTDHALVQFANQMAAQSALLHLRGFTLLGRSLEISYSKHSYIAIRPAADGSHPADADAQLMKEYGHGVNRFTGKYANGTKHIYSPTRILHASNLDDAATEEQLEAHFASFPSGEHCKVKLFTNTNGHRQALVEFASIDAATTVLTHAHNSQLGARRLKLAFSKKNLH</sequence>
<dbReference type="InterPro" id="IPR012677">
    <property type="entry name" value="Nucleotide-bd_a/b_plait_sf"/>
</dbReference>
<dbReference type="EMBL" id="JAKCXM010000482">
    <property type="protein sequence ID" value="KAJ0393560.1"/>
    <property type="molecule type" value="Genomic_DNA"/>
</dbReference>
<dbReference type="CDD" id="cd12422">
    <property type="entry name" value="RRM2_PTBP1_hnRNPL_like"/>
    <property type="match status" value="1"/>
</dbReference>
<organism evidence="5 6">
    <name type="scientific">Pythium insidiosum</name>
    <name type="common">Pythiosis disease agent</name>
    <dbReference type="NCBI Taxonomy" id="114742"/>
    <lineage>
        <taxon>Eukaryota</taxon>
        <taxon>Sar</taxon>
        <taxon>Stramenopiles</taxon>
        <taxon>Oomycota</taxon>
        <taxon>Peronosporomycetes</taxon>
        <taxon>Pythiales</taxon>
        <taxon>Pythiaceae</taxon>
        <taxon>Pythium</taxon>
    </lineage>
</organism>
<keyword evidence="1" id="KW-0677">Repeat</keyword>
<proteinExistence type="predicted"/>
<protein>
    <recommendedName>
        <fullName evidence="4">RRM domain-containing protein</fullName>
    </recommendedName>
</protein>
<dbReference type="InterPro" id="IPR021790">
    <property type="entry name" value="PTBP1-like_RRM2"/>
</dbReference>
<dbReference type="Gene3D" id="3.30.70.330">
    <property type="match status" value="4"/>
</dbReference>